<dbReference type="WBParaSite" id="HCON_00181480-00001">
    <property type="protein sequence ID" value="HCON_00181480-00001"/>
    <property type="gene ID" value="HCON_00181480"/>
</dbReference>
<keyword evidence="1" id="KW-1185">Reference proteome</keyword>
<name>A0A7I4Z493_HAECO</name>
<organism evidence="1 2">
    <name type="scientific">Haemonchus contortus</name>
    <name type="common">Barber pole worm</name>
    <dbReference type="NCBI Taxonomy" id="6289"/>
    <lineage>
        <taxon>Eukaryota</taxon>
        <taxon>Metazoa</taxon>
        <taxon>Ecdysozoa</taxon>
        <taxon>Nematoda</taxon>
        <taxon>Chromadorea</taxon>
        <taxon>Rhabditida</taxon>
        <taxon>Rhabditina</taxon>
        <taxon>Rhabditomorpha</taxon>
        <taxon>Strongyloidea</taxon>
        <taxon>Trichostrongylidae</taxon>
        <taxon>Haemonchus</taxon>
    </lineage>
</organism>
<reference evidence="2" key="1">
    <citation type="submission" date="2020-12" db="UniProtKB">
        <authorList>
            <consortium name="WormBaseParasite"/>
        </authorList>
    </citation>
    <scope>IDENTIFICATION</scope>
    <source>
        <strain evidence="2">MHco3</strain>
    </source>
</reference>
<proteinExistence type="predicted"/>
<evidence type="ECO:0000313" key="1">
    <source>
        <dbReference type="Proteomes" id="UP000025227"/>
    </source>
</evidence>
<sequence>MLDEDAVMRLAKKELFEVTDDIDADYEILVQTRKRCLFCHQKCVMRLKRCPEARSRKKRHLLEASTSVRVSFISSTCKVIYSLPGGVYGPNGVEAVFDGAAVQEGRQRRSRTIVLSRLCQYFVKYSQVVCILARIRRTLEEAQPVEQAGFRQNFSTLYHVATCRRPIEASREHRLPLVMTFIDHKKAFDSMEPVKVWEALKEQGVERNYVDVQREC</sequence>
<dbReference type="PANTHER" id="PTHR47027">
    <property type="entry name" value="REVERSE TRANSCRIPTASE DOMAIN-CONTAINING PROTEIN"/>
    <property type="match status" value="1"/>
</dbReference>
<accession>A0A7I4Z493</accession>
<protein>
    <submittedName>
        <fullName evidence="2">Reverse transcriptase domain-containing protein</fullName>
    </submittedName>
</protein>
<dbReference type="Proteomes" id="UP000025227">
    <property type="component" value="Unplaced"/>
</dbReference>
<evidence type="ECO:0000313" key="2">
    <source>
        <dbReference type="WBParaSite" id="HCON_00181480-00001"/>
    </source>
</evidence>
<dbReference type="AlphaFoldDB" id="A0A7I4Z493"/>
<dbReference type="OrthoDB" id="410104at2759"/>
<dbReference type="PANTHER" id="PTHR47027:SF8">
    <property type="entry name" value="RIBONUCLEASE H"/>
    <property type="match status" value="1"/>
</dbReference>